<dbReference type="Pfam" id="PF24994">
    <property type="entry name" value="GIL1_IRKI_C"/>
    <property type="match status" value="1"/>
</dbReference>
<protein>
    <submittedName>
        <fullName evidence="5">(wild Malaysian banana) hypothetical protein</fullName>
    </submittedName>
</protein>
<reference evidence="6" key="2">
    <citation type="submission" date="2021-05" db="UniProtKB">
        <authorList>
            <consortium name="EnsemblPlants"/>
        </authorList>
    </citation>
    <scope>IDENTIFICATION</scope>
    <source>
        <strain evidence="6">subsp. malaccensis</strain>
    </source>
</reference>
<evidence type="ECO:0000259" key="3">
    <source>
        <dbReference type="Pfam" id="PF04859"/>
    </source>
</evidence>
<evidence type="ECO:0000256" key="2">
    <source>
        <dbReference type="SAM" id="MobiDB-lite"/>
    </source>
</evidence>
<keyword evidence="7" id="KW-1185">Reference proteome</keyword>
<dbReference type="InParanoid" id="A0A804JDK7"/>
<reference evidence="5" key="1">
    <citation type="submission" date="2021-03" db="EMBL/GenBank/DDBJ databases">
        <authorList>
            <consortium name="Genoscope - CEA"/>
            <person name="William W."/>
        </authorList>
    </citation>
    <scope>NUCLEOTIDE SEQUENCE</scope>
    <source>
        <strain evidence="5">Doubled-haploid Pahang</strain>
    </source>
</reference>
<feature type="region of interest" description="Disordered" evidence="2">
    <location>
        <begin position="66"/>
        <end position="86"/>
    </location>
</feature>
<dbReference type="EnsemblPlants" id="Ma06_t07190.1">
    <property type="protein sequence ID" value="Ma06_p07190.1"/>
    <property type="gene ID" value="Ma06_g07190"/>
</dbReference>
<dbReference type="InterPro" id="IPR056813">
    <property type="entry name" value="GIL1_IRKI_C"/>
</dbReference>
<evidence type="ECO:0000259" key="4">
    <source>
        <dbReference type="Pfam" id="PF24994"/>
    </source>
</evidence>
<dbReference type="InterPro" id="IPR006943">
    <property type="entry name" value="DUF641_pln"/>
</dbReference>
<evidence type="ECO:0000256" key="1">
    <source>
        <dbReference type="SAM" id="Coils"/>
    </source>
</evidence>
<gene>
    <name evidence="5" type="ORF">GSMUA_153310.1</name>
</gene>
<dbReference type="Proteomes" id="UP000012960">
    <property type="component" value="Unplaced"/>
</dbReference>
<dbReference type="Gramene" id="Ma06_t07190.1">
    <property type="protein sequence ID" value="Ma06_p07190.1"/>
    <property type="gene ID" value="Ma06_g07190"/>
</dbReference>
<keyword evidence="1" id="KW-0175">Coiled coil</keyword>
<feature type="domain" description="DUF641" evidence="3">
    <location>
        <begin position="88"/>
        <end position="214"/>
    </location>
</feature>
<evidence type="ECO:0000313" key="5">
    <source>
        <dbReference type="EMBL" id="CAG1845536.1"/>
    </source>
</evidence>
<accession>A0A804JDK7</accession>
<dbReference type="OrthoDB" id="1915848at2759"/>
<dbReference type="AlphaFoldDB" id="A0A804JDK7"/>
<dbReference type="Pfam" id="PF04859">
    <property type="entry name" value="DUF641"/>
    <property type="match status" value="1"/>
</dbReference>
<evidence type="ECO:0000313" key="6">
    <source>
        <dbReference type="EnsemblPlants" id="Ma06_p07190.1"/>
    </source>
</evidence>
<organism evidence="6 7">
    <name type="scientific">Musa acuminata subsp. malaccensis</name>
    <name type="common">Wild banana</name>
    <name type="synonym">Musa malaccensis</name>
    <dbReference type="NCBI Taxonomy" id="214687"/>
    <lineage>
        <taxon>Eukaryota</taxon>
        <taxon>Viridiplantae</taxon>
        <taxon>Streptophyta</taxon>
        <taxon>Embryophyta</taxon>
        <taxon>Tracheophyta</taxon>
        <taxon>Spermatophyta</taxon>
        <taxon>Magnoliopsida</taxon>
        <taxon>Liliopsida</taxon>
        <taxon>Zingiberales</taxon>
        <taxon>Musaceae</taxon>
        <taxon>Musa</taxon>
    </lineage>
</organism>
<dbReference type="OMA" id="CKIMFEG"/>
<dbReference type="PANTHER" id="PTHR31161">
    <property type="entry name" value="PROTEIN GRAVITROPIC IN THE LIGHT 1"/>
    <property type="match status" value="1"/>
</dbReference>
<feature type="domain" description="GIL1/IRKI C-terminal" evidence="4">
    <location>
        <begin position="416"/>
        <end position="466"/>
    </location>
</feature>
<dbReference type="InterPro" id="IPR040225">
    <property type="entry name" value="GIL1-like"/>
</dbReference>
<feature type="coiled-coil region" evidence="1">
    <location>
        <begin position="166"/>
        <end position="214"/>
    </location>
</feature>
<dbReference type="GO" id="GO:0009959">
    <property type="term" value="P:negative gravitropism"/>
    <property type="evidence" value="ECO:0007669"/>
    <property type="project" value="InterPro"/>
</dbReference>
<evidence type="ECO:0000313" key="7">
    <source>
        <dbReference type="Proteomes" id="UP000012960"/>
    </source>
</evidence>
<dbReference type="EMBL" id="HG996471">
    <property type="protein sequence ID" value="CAG1845536.1"/>
    <property type="molecule type" value="Genomic_DNA"/>
</dbReference>
<proteinExistence type="predicted"/>
<dbReference type="GO" id="GO:0009639">
    <property type="term" value="P:response to red or far red light"/>
    <property type="evidence" value="ECO:0007669"/>
    <property type="project" value="InterPro"/>
</dbReference>
<name>A0A804JDK7_MUSAM</name>
<dbReference type="FunCoup" id="A0A804JDK7">
    <property type="interactions" value="2648"/>
</dbReference>
<sequence>MEPAKGAPPSPPTDLGTVARTLSKILRPRLSSARSVGGEYDVIHKLKLTRDFGGYSGSLSDCHGDSLQRAEAETKQQRRKSDASSSDREAMEFLLANLFASVSAVKAAYAQLQVAQYPYDPDSIESADAVVVAELRRISELKQCYLKNQVDPRTSRISLPALAAQLQELRNLIKTYKITIRKLKAELEHKDAKIVALRAELLESQSKVRALEAKLHPNRSLAAIDALHLSGLNPTHFLTALRFTYKSIRSFVHLMVKMMESAGWDLDAAAGSIQPDMLRRRIPGHRVFAFESYVCRRMFSGFSHQSFGLSSLEECSGWDRRQFFDDFTRLKSIALDQNPGCPPSPAAQLCRAKYLSLVHPKMESSFFGDLDHRETVGSGWGFPASEFFAGFAEMARRVWLLHCLFFSFKPETKRSIFQVRRRTRFSDVYMESVVAEEESSGGATTVGFTIEPGFRLGQTLIQCKVYLITDEPDLDGRS</sequence>